<dbReference type="VEuPathDB" id="FungiDB:PC110_g2308"/>
<accession>A0A329SWL7</accession>
<name>A0A329SWL7_9STRA</name>
<evidence type="ECO:0000313" key="3">
    <source>
        <dbReference type="Proteomes" id="UP000251314"/>
    </source>
</evidence>
<reference evidence="1" key="2">
    <citation type="submission" date="2018-10" db="EMBL/GenBank/DDBJ databases">
        <title>Effector identification in a new, highly contiguous assembly of the strawberry crown rot pathogen Phytophthora cactorum.</title>
        <authorList>
            <person name="Armitage A.D."/>
            <person name="Nellist C.F."/>
            <person name="Bates H."/>
            <person name="Vickerstaff R.J."/>
            <person name="Harrison R.J."/>
        </authorList>
    </citation>
    <scope>NUCLEOTIDE SEQUENCE</scope>
    <source>
        <strain evidence="1">P415</strain>
    </source>
</reference>
<dbReference type="AlphaFoldDB" id="A0A329SWL7"/>
<gene>
    <name evidence="2" type="ORF">PC110_g2308</name>
    <name evidence="1" type="ORF">PC118_g3556</name>
</gene>
<keyword evidence="3" id="KW-1185">Reference proteome</keyword>
<dbReference type="Proteomes" id="UP000697107">
    <property type="component" value="Unassembled WGS sequence"/>
</dbReference>
<sequence length="49" mass="5727">MYTRKLVELRIGVKKATVARVMQAYNENPEEVSRKSQVHVVDPARTLWK</sequence>
<dbReference type="EMBL" id="MJFZ01000029">
    <property type="protein sequence ID" value="RAW41533.1"/>
    <property type="molecule type" value="Genomic_DNA"/>
</dbReference>
<protein>
    <submittedName>
        <fullName evidence="2">Uncharacterized protein</fullName>
    </submittedName>
</protein>
<evidence type="ECO:0000313" key="1">
    <source>
        <dbReference type="EMBL" id="KAG2994335.1"/>
    </source>
</evidence>
<comment type="caution">
    <text evidence="2">The sequence shown here is derived from an EMBL/GenBank/DDBJ whole genome shotgun (WGS) entry which is preliminary data.</text>
</comment>
<dbReference type="EMBL" id="RCML01000061">
    <property type="protein sequence ID" value="KAG2994335.1"/>
    <property type="molecule type" value="Genomic_DNA"/>
</dbReference>
<reference evidence="2 3" key="1">
    <citation type="submission" date="2018-01" db="EMBL/GenBank/DDBJ databases">
        <title>Draft genome of the strawberry crown rot pathogen Phytophthora cactorum.</title>
        <authorList>
            <person name="Armitage A.D."/>
            <person name="Lysoe E."/>
            <person name="Nellist C.F."/>
            <person name="Harrison R.J."/>
            <person name="Brurberg M.B."/>
        </authorList>
    </citation>
    <scope>NUCLEOTIDE SEQUENCE [LARGE SCALE GENOMIC DNA]</scope>
    <source>
        <strain evidence="2 3">10300</strain>
    </source>
</reference>
<organism evidence="2 3">
    <name type="scientific">Phytophthora cactorum</name>
    <dbReference type="NCBI Taxonomy" id="29920"/>
    <lineage>
        <taxon>Eukaryota</taxon>
        <taxon>Sar</taxon>
        <taxon>Stramenopiles</taxon>
        <taxon>Oomycota</taxon>
        <taxon>Peronosporomycetes</taxon>
        <taxon>Peronosporales</taxon>
        <taxon>Peronosporaceae</taxon>
        <taxon>Phytophthora</taxon>
    </lineage>
</organism>
<proteinExistence type="predicted"/>
<evidence type="ECO:0000313" key="2">
    <source>
        <dbReference type="EMBL" id="RAW41533.1"/>
    </source>
</evidence>
<dbReference type="Proteomes" id="UP000251314">
    <property type="component" value="Unassembled WGS sequence"/>
</dbReference>